<accession>A0A1G9QEG5</accession>
<dbReference type="RefSeq" id="WP_091566971.1">
    <property type="nucleotide sequence ID" value="NZ_FNHP01000002.1"/>
</dbReference>
<evidence type="ECO:0000313" key="3">
    <source>
        <dbReference type="Proteomes" id="UP000198552"/>
    </source>
</evidence>
<proteinExistence type="predicted"/>
<sequence>MTFSSYHLPAPADWQAFERFTRDLFSAVWDDPRAQANGRAGQAQAGVDVFGTSSRTGGLEGVQCKGKDARYGNVVTVDELQAEVKKALTFKPALTHYYLVTSGETDVRVQEEARRISDANKQVGLFGVDVYSWDQLLALLQDHRRVARKHYRALQVALSEMDAPAELIAICHQSFQNGNAQFHTVDAVTAAEGFYPVQMDASMHYEAGVLDAQAAIAGQRNLFRDITAQLRAHPDATVAYFGIAHIPLTMHAGAAASTKQAIRLYELDGPSGQWEPLLDESGPDLDVELVDMGGPVGGEHAVIQVEASARVAKTDIDQTITKPYRHIVIRVAEPKRGVITHHDQARAVANAFREAVDRIHNENPATTMHVFAATPVSVSFRLGQMVSQTMHRSVLAYNYSQRSTPPYHWAVDLVAADGAPGQLWISEGQPRV</sequence>
<dbReference type="AlphaFoldDB" id="A0A1G9QEG5"/>
<dbReference type="NCBIfam" id="NF033611">
    <property type="entry name" value="SAVED"/>
    <property type="match status" value="1"/>
</dbReference>
<reference evidence="3" key="1">
    <citation type="submission" date="2016-10" db="EMBL/GenBank/DDBJ databases">
        <authorList>
            <person name="Varghese N."/>
            <person name="Submissions S."/>
        </authorList>
    </citation>
    <scope>NUCLEOTIDE SEQUENCE [LARGE SCALE GENOMIC DNA]</scope>
    <source>
        <strain evidence="3">EPL6</strain>
    </source>
</reference>
<dbReference type="OrthoDB" id="8912424at2"/>
<dbReference type="STRING" id="1527607.SAMN05428957_102263"/>
<feature type="domain" description="SMODS-associated and fused to various effectors" evidence="1">
    <location>
        <begin position="221"/>
        <end position="413"/>
    </location>
</feature>
<organism evidence="2 3">
    <name type="scientific">Oryzisolibacter propanilivorax</name>
    <dbReference type="NCBI Taxonomy" id="1527607"/>
    <lineage>
        <taxon>Bacteria</taxon>
        <taxon>Pseudomonadati</taxon>
        <taxon>Pseudomonadota</taxon>
        <taxon>Betaproteobacteria</taxon>
        <taxon>Burkholderiales</taxon>
        <taxon>Comamonadaceae</taxon>
        <taxon>Oryzisolibacter</taxon>
    </lineage>
</organism>
<dbReference type="Proteomes" id="UP000198552">
    <property type="component" value="Unassembled WGS sequence"/>
</dbReference>
<dbReference type="Pfam" id="PF18145">
    <property type="entry name" value="SAVED"/>
    <property type="match status" value="1"/>
</dbReference>
<evidence type="ECO:0000313" key="2">
    <source>
        <dbReference type="EMBL" id="SDM09376.1"/>
    </source>
</evidence>
<name>A0A1G9QEG5_9BURK</name>
<dbReference type="InterPro" id="IPR040836">
    <property type="entry name" value="SAVED"/>
</dbReference>
<evidence type="ECO:0000259" key="1">
    <source>
        <dbReference type="Pfam" id="PF18145"/>
    </source>
</evidence>
<protein>
    <recommendedName>
        <fullName evidence="1">SMODS-associated and fused to various effectors domain-containing protein</fullName>
    </recommendedName>
</protein>
<gene>
    <name evidence="2" type="ORF">SAMN05428957_102263</name>
</gene>
<dbReference type="EMBL" id="FNHP01000002">
    <property type="protein sequence ID" value="SDM09376.1"/>
    <property type="molecule type" value="Genomic_DNA"/>
</dbReference>
<keyword evidence="3" id="KW-1185">Reference proteome</keyword>